<proteinExistence type="inferred from homology"/>
<feature type="transmembrane region" description="Helical" evidence="4">
    <location>
        <begin position="17"/>
        <end position="39"/>
    </location>
</feature>
<organism evidence="6 7">
    <name type="scientific">Bemisia tabaci</name>
    <name type="common">Sweetpotato whitefly</name>
    <name type="synonym">Aleurodes tabaci</name>
    <dbReference type="NCBI Taxonomy" id="7038"/>
    <lineage>
        <taxon>Eukaryota</taxon>
        <taxon>Metazoa</taxon>
        <taxon>Ecdysozoa</taxon>
        <taxon>Arthropoda</taxon>
        <taxon>Hexapoda</taxon>
        <taxon>Insecta</taxon>
        <taxon>Pterygota</taxon>
        <taxon>Neoptera</taxon>
        <taxon>Paraneoptera</taxon>
        <taxon>Hemiptera</taxon>
        <taxon>Sternorrhyncha</taxon>
        <taxon>Aleyrodoidea</taxon>
        <taxon>Aleyrodidae</taxon>
        <taxon>Aleyrodinae</taxon>
        <taxon>Bemisia</taxon>
    </lineage>
</organism>
<protein>
    <recommendedName>
        <fullName evidence="5">Folate receptor-like domain-containing protein</fullName>
    </recommendedName>
</protein>
<reference evidence="6" key="1">
    <citation type="submission" date="2021-12" db="EMBL/GenBank/DDBJ databases">
        <authorList>
            <person name="King R."/>
        </authorList>
    </citation>
    <scope>NUCLEOTIDE SEQUENCE</scope>
</reference>
<dbReference type="InterPro" id="IPR004269">
    <property type="entry name" value="Folate_rcpt"/>
</dbReference>
<feature type="domain" description="Folate receptor-like" evidence="5">
    <location>
        <begin position="52"/>
        <end position="225"/>
    </location>
</feature>
<keyword evidence="7" id="KW-1185">Reference proteome</keyword>
<dbReference type="PANTHER" id="PTHR10517">
    <property type="entry name" value="FOLATE RECEPTOR"/>
    <property type="match status" value="1"/>
</dbReference>
<sequence length="279" mass="32342">MPDGDHASHSRNRLPRWFIQVSLGFTAVIIVLLACLPLISSKTAYAPEVLNYCIDGKYHKKLPGPEPGLYGECSPWVNRACCHQKTTYNAHHQNSYRFNWDHCGHVKNMSDLCRVHFLIDVCFYECSPNVGFWVVKETRGRKYQERFFGVPLCRSDCDSWFDACRNDYTCGANWGQIFDYKNGVNYCREGSKCRTFHEVYGNATNFCQKVWDHSWKVTPNDQPCMRMSFNNSMDNPNDRVAWYYVYKANGSTKSNGSASLICSFILALLFLYFQSQHQR</sequence>
<evidence type="ECO:0000256" key="1">
    <source>
        <dbReference type="ARBA" id="ARBA00007932"/>
    </source>
</evidence>
<gene>
    <name evidence="6" type="ORF">BEMITA_LOCUS13197</name>
</gene>
<evidence type="ECO:0000313" key="6">
    <source>
        <dbReference type="EMBL" id="CAH0394954.1"/>
    </source>
</evidence>
<keyword evidence="4" id="KW-0472">Membrane</keyword>
<keyword evidence="4" id="KW-1133">Transmembrane helix</keyword>
<dbReference type="Proteomes" id="UP001152759">
    <property type="component" value="Chromosome 8"/>
</dbReference>
<accession>A0A9P0AKC3</accession>
<name>A0A9P0AKC3_BEMTA</name>
<evidence type="ECO:0000256" key="4">
    <source>
        <dbReference type="SAM" id="Phobius"/>
    </source>
</evidence>
<keyword evidence="2" id="KW-0732">Signal</keyword>
<evidence type="ECO:0000256" key="3">
    <source>
        <dbReference type="ARBA" id="ARBA00023157"/>
    </source>
</evidence>
<comment type="similarity">
    <text evidence="1">Belongs to the folate receptor family.</text>
</comment>
<dbReference type="GO" id="GO:0038023">
    <property type="term" value="F:signaling receptor activity"/>
    <property type="evidence" value="ECO:0007669"/>
    <property type="project" value="TreeGrafter"/>
</dbReference>
<dbReference type="GO" id="GO:0009897">
    <property type="term" value="C:external side of plasma membrane"/>
    <property type="evidence" value="ECO:0007669"/>
    <property type="project" value="TreeGrafter"/>
</dbReference>
<keyword evidence="3" id="KW-1015">Disulfide bond</keyword>
<keyword evidence="4" id="KW-0812">Transmembrane</keyword>
<dbReference type="EMBL" id="OU963869">
    <property type="protein sequence ID" value="CAH0394954.1"/>
    <property type="molecule type" value="Genomic_DNA"/>
</dbReference>
<dbReference type="InterPro" id="IPR018143">
    <property type="entry name" value="Folate_rcpt-like"/>
</dbReference>
<feature type="transmembrane region" description="Helical" evidence="4">
    <location>
        <begin position="256"/>
        <end position="273"/>
    </location>
</feature>
<evidence type="ECO:0000313" key="7">
    <source>
        <dbReference type="Proteomes" id="UP001152759"/>
    </source>
</evidence>
<dbReference type="PANTHER" id="PTHR10517:SF14">
    <property type="entry name" value="FOLATE RECEPTOR 1-RELATED"/>
    <property type="match status" value="1"/>
</dbReference>
<evidence type="ECO:0000256" key="2">
    <source>
        <dbReference type="ARBA" id="ARBA00022729"/>
    </source>
</evidence>
<dbReference type="AlphaFoldDB" id="A0A9P0AKC3"/>
<evidence type="ECO:0000259" key="5">
    <source>
        <dbReference type="Pfam" id="PF03024"/>
    </source>
</evidence>
<dbReference type="Pfam" id="PF03024">
    <property type="entry name" value="Folate_rec"/>
    <property type="match status" value="1"/>
</dbReference>